<sequence>MADSPWHILIACAVQFAIGALAVGLFAGRRTVEPGPFGVRAFGLAWPAVCWSCGALAVAGSGAVLAALDVALRPWWWTPLAALVAIVLGRAARRVPSVLDDPVGGSVTERTDAARHTRWIWWGFAAIWTAFSIDWIVLSTYLPVFQGDEASIWAAKAKAVYGLSGTGADLAQILPHDRIEGLRSHVHMAAYPWLGALLEAHVFAWAGEIVHFTVRVPLQLFAPLWVLALAEVARRSSAPIWWTLPFVVALGLAPEALVGMGHGLSQAPVVEGVVLLLVAQTLRGHLRGGLEMLALLQLVATKPEGIAVAVGWTLATVAVRVSRRDRDRTLVRTVLARPFVLRVGTILAPSVVVVAIHQALNRWWGLTHHLASAPVDERRTTHFVETASNIVQRHLFDFEHVFAATGLALVAFAVAPAFARRAPIHLFAVVLWTSVTGAYFLVLATSPYNVEWQWLTAGPRIFTHIAPAAAVAGFALMARRPGSADTGERAALDELSGLRR</sequence>
<proteinExistence type="predicted"/>
<gene>
    <name evidence="2" type="ORF">Pla163_06570</name>
</gene>
<feature type="transmembrane region" description="Helical" evidence="1">
    <location>
        <begin position="339"/>
        <end position="360"/>
    </location>
</feature>
<feature type="transmembrane region" description="Helical" evidence="1">
    <location>
        <begin position="401"/>
        <end position="419"/>
    </location>
</feature>
<keyword evidence="1" id="KW-1133">Transmembrane helix</keyword>
<feature type="transmembrane region" description="Helical" evidence="1">
    <location>
        <begin position="48"/>
        <end position="68"/>
    </location>
</feature>
<feature type="transmembrane region" description="Helical" evidence="1">
    <location>
        <begin position="426"/>
        <end position="449"/>
    </location>
</feature>
<keyword evidence="1" id="KW-0812">Transmembrane</keyword>
<feature type="transmembrane region" description="Helical" evidence="1">
    <location>
        <begin position="202"/>
        <end position="228"/>
    </location>
</feature>
<organism evidence="2 3">
    <name type="scientific">Rohdeia mirabilis</name>
    <dbReference type="NCBI Taxonomy" id="2528008"/>
    <lineage>
        <taxon>Bacteria</taxon>
        <taxon>Pseudomonadati</taxon>
        <taxon>Planctomycetota</taxon>
        <taxon>Planctomycetia</taxon>
        <taxon>Planctomycetia incertae sedis</taxon>
        <taxon>Rohdeia</taxon>
    </lineage>
</organism>
<feature type="transmembrane region" description="Helical" evidence="1">
    <location>
        <begin position="461"/>
        <end position="478"/>
    </location>
</feature>
<keyword evidence="1" id="KW-0472">Membrane</keyword>
<evidence type="ECO:0000313" key="3">
    <source>
        <dbReference type="Proteomes" id="UP000319342"/>
    </source>
</evidence>
<feature type="transmembrane region" description="Helical" evidence="1">
    <location>
        <begin position="119"/>
        <end position="138"/>
    </location>
</feature>
<reference evidence="2 3" key="1">
    <citation type="submission" date="2019-02" db="EMBL/GenBank/DDBJ databases">
        <title>Deep-cultivation of Planctomycetes and their phenomic and genomic characterization uncovers novel biology.</title>
        <authorList>
            <person name="Wiegand S."/>
            <person name="Jogler M."/>
            <person name="Boedeker C."/>
            <person name="Pinto D."/>
            <person name="Vollmers J."/>
            <person name="Rivas-Marin E."/>
            <person name="Kohn T."/>
            <person name="Peeters S.H."/>
            <person name="Heuer A."/>
            <person name="Rast P."/>
            <person name="Oberbeckmann S."/>
            <person name="Bunk B."/>
            <person name="Jeske O."/>
            <person name="Meyerdierks A."/>
            <person name="Storesund J.E."/>
            <person name="Kallscheuer N."/>
            <person name="Luecker S."/>
            <person name="Lage O.M."/>
            <person name="Pohl T."/>
            <person name="Merkel B.J."/>
            <person name="Hornburger P."/>
            <person name="Mueller R.-W."/>
            <person name="Bruemmer F."/>
            <person name="Labrenz M."/>
            <person name="Spormann A.M."/>
            <person name="Op den Camp H."/>
            <person name="Overmann J."/>
            <person name="Amann R."/>
            <person name="Jetten M.S.M."/>
            <person name="Mascher T."/>
            <person name="Medema M.H."/>
            <person name="Devos D.P."/>
            <person name="Kaster A.-K."/>
            <person name="Ovreas L."/>
            <person name="Rohde M."/>
            <person name="Galperin M.Y."/>
            <person name="Jogler C."/>
        </authorList>
    </citation>
    <scope>NUCLEOTIDE SEQUENCE [LARGE SCALE GENOMIC DNA]</scope>
    <source>
        <strain evidence="2 3">Pla163</strain>
    </source>
</reference>
<evidence type="ECO:0000256" key="1">
    <source>
        <dbReference type="SAM" id="Phobius"/>
    </source>
</evidence>
<evidence type="ECO:0000313" key="2">
    <source>
        <dbReference type="EMBL" id="QDU83558.1"/>
    </source>
</evidence>
<feature type="transmembrane region" description="Helical" evidence="1">
    <location>
        <begin position="74"/>
        <end position="92"/>
    </location>
</feature>
<dbReference type="EMBL" id="CP036290">
    <property type="protein sequence ID" value="QDU83558.1"/>
    <property type="molecule type" value="Genomic_DNA"/>
</dbReference>
<feature type="transmembrane region" description="Helical" evidence="1">
    <location>
        <begin position="6"/>
        <end position="27"/>
    </location>
</feature>
<name>A0A518CWI3_9BACT</name>
<dbReference type="Proteomes" id="UP000319342">
    <property type="component" value="Chromosome"/>
</dbReference>
<dbReference type="AlphaFoldDB" id="A0A518CWI3"/>
<feature type="transmembrane region" description="Helical" evidence="1">
    <location>
        <begin position="294"/>
        <end position="319"/>
    </location>
</feature>
<protein>
    <submittedName>
        <fullName evidence="2">Uncharacterized protein</fullName>
    </submittedName>
</protein>
<dbReference type="RefSeq" id="WP_145183465.1">
    <property type="nucleotide sequence ID" value="NZ_CP036290.1"/>
</dbReference>
<keyword evidence="3" id="KW-1185">Reference proteome</keyword>
<feature type="transmembrane region" description="Helical" evidence="1">
    <location>
        <begin position="240"/>
        <end position="260"/>
    </location>
</feature>
<accession>A0A518CWI3</accession>